<dbReference type="AlphaFoldDB" id="A0A1W2BGU1"/>
<accession>A0A1W2BGU1</accession>
<gene>
    <name evidence="2" type="ORF">SAMN02745168_2187</name>
</gene>
<name>A0A1W2BGU1_9FIRM</name>
<dbReference type="PANTHER" id="PTHR36179:SF2">
    <property type="entry name" value="LUD DOMAIN-CONTAINING PROTEIN"/>
    <property type="match status" value="1"/>
</dbReference>
<evidence type="ECO:0000259" key="1">
    <source>
        <dbReference type="Pfam" id="PF02589"/>
    </source>
</evidence>
<dbReference type="InterPro" id="IPR037171">
    <property type="entry name" value="NagB/RpiA_transferase-like"/>
</dbReference>
<dbReference type="Proteomes" id="UP000192790">
    <property type="component" value="Unassembled WGS sequence"/>
</dbReference>
<dbReference type="Gene3D" id="3.40.50.10420">
    <property type="entry name" value="NagB/RpiA/CoA transferase-like"/>
    <property type="match status" value="1"/>
</dbReference>
<dbReference type="OrthoDB" id="9809147at2"/>
<dbReference type="PANTHER" id="PTHR36179">
    <property type="entry name" value="LUD_DOM DOMAIN-CONTAINING PROTEIN"/>
    <property type="match status" value="1"/>
</dbReference>
<dbReference type="EMBL" id="FWXW01000005">
    <property type="protein sequence ID" value="SMC72086.1"/>
    <property type="molecule type" value="Genomic_DNA"/>
</dbReference>
<protein>
    <submittedName>
        <fullName evidence="2">Uncharacterized ACR, YkgG family COG1556</fullName>
    </submittedName>
</protein>
<feature type="domain" description="LUD" evidence="1">
    <location>
        <begin position="3"/>
        <end position="192"/>
    </location>
</feature>
<evidence type="ECO:0000313" key="2">
    <source>
        <dbReference type="EMBL" id="SMC72086.1"/>
    </source>
</evidence>
<reference evidence="2 3" key="1">
    <citation type="submission" date="2017-04" db="EMBL/GenBank/DDBJ databases">
        <authorList>
            <person name="Afonso C.L."/>
            <person name="Miller P.J."/>
            <person name="Scott M.A."/>
            <person name="Spackman E."/>
            <person name="Goraichik I."/>
            <person name="Dimitrov K.M."/>
            <person name="Suarez D.L."/>
            <person name="Swayne D.E."/>
        </authorList>
    </citation>
    <scope>NUCLEOTIDE SEQUENCE [LARGE SCALE GENOMIC DNA]</scope>
    <source>
        <strain evidence="2 3">DSM 12816</strain>
    </source>
</reference>
<dbReference type="InterPro" id="IPR024185">
    <property type="entry name" value="FTHF_cligase-like_sf"/>
</dbReference>
<evidence type="ECO:0000313" key="3">
    <source>
        <dbReference type="Proteomes" id="UP000192790"/>
    </source>
</evidence>
<organism evidence="2 3">
    <name type="scientific">Papillibacter cinnamivorans DSM 12816</name>
    <dbReference type="NCBI Taxonomy" id="1122930"/>
    <lineage>
        <taxon>Bacteria</taxon>
        <taxon>Bacillati</taxon>
        <taxon>Bacillota</taxon>
        <taxon>Clostridia</taxon>
        <taxon>Eubacteriales</taxon>
        <taxon>Oscillospiraceae</taxon>
        <taxon>Papillibacter</taxon>
    </lineage>
</organism>
<proteinExistence type="predicted"/>
<dbReference type="STRING" id="1122930.SAMN02745168_2187"/>
<sequence>MDLEKLQKNLTKNGFSYREFSSAAEAMDYLDKAIDGTDVGIGGSVTIRDMGLYDRLVTHNKVYWHWKQPNFAVPPEAQVSEVFLTSANAIAETGEIVNIDGAGNRIASMLYGHKRIFFIVGMNKITPDYDSAVWRAKNVAAPLNARRLNTGTPCTVKADKCYDCQSSGRICNGMSVLWKRMSKTQLMEVVLIRENLGF</sequence>
<keyword evidence="3" id="KW-1185">Reference proteome</keyword>
<dbReference type="InterPro" id="IPR003741">
    <property type="entry name" value="LUD_dom"/>
</dbReference>
<dbReference type="RefSeq" id="WP_084234855.1">
    <property type="nucleotide sequence ID" value="NZ_FWXW01000005.1"/>
</dbReference>
<dbReference type="SUPFAM" id="SSF100950">
    <property type="entry name" value="NagB/RpiA/CoA transferase-like"/>
    <property type="match status" value="1"/>
</dbReference>
<dbReference type="Pfam" id="PF02589">
    <property type="entry name" value="LUD_dom"/>
    <property type="match status" value="1"/>
</dbReference>